<keyword evidence="6" id="KW-1185">Reference proteome</keyword>
<feature type="domain" description="HTH araC/xylS-type" evidence="4">
    <location>
        <begin position="159"/>
        <end position="260"/>
    </location>
</feature>
<accession>A0A6I6JW90</accession>
<dbReference type="SMART" id="SM00342">
    <property type="entry name" value="HTH_ARAC"/>
    <property type="match status" value="1"/>
</dbReference>
<dbReference type="Pfam" id="PF20240">
    <property type="entry name" value="DUF6597"/>
    <property type="match status" value="1"/>
</dbReference>
<dbReference type="AlphaFoldDB" id="A0A6I6JW90"/>
<dbReference type="Pfam" id="PF12833">
    <property type="entry name" value="HTH_18"/>
    <property type="match status" value="1"/>
</dbReference>
<dbReference type="InterPro" id="IPR018060">
    <property type="entry name" value="HTH_AraC"/>
</dbReference>
<dbReference type="PANTHER" id="PTHR46796:SF13">
    <property type="entry name" value="HTH-TYPE TRANSCRIPTIONAL ACTIVATOR RHAS"/>
    <property type="match status" value="1"/>
</dbReference>
<evidence type="ECO:0000256" key="3">
    <source>
        <dbReference type="ARBA" id="ARBA00023163"/>
    </source>
</evidence>
<dbReference type="GO" id="GO:0003700">
    <property type="term" value="F:DNA-binding transcription factor activity"/>
    <property type="evidence" value="ECO:0007669"/>
    <property type="project" value="InterPro"/>
</dbReference>
<dbReference type="PANTHER" id="PTHR46796">
    <property type="entry name" value="HTH-TYPE TRANSCRIPTIONAL ACTIVATOR RHAS-RELATED"/>
    <property type="match status" value="1"/>
</dbReference>
<evidence type="ECO:0000313" key="5">
    <source>
        <dbReference type="EMBL" id="QGY46881.1"/>
    </source>
</evidence>
<dbReference type="Gene3D" id="1.10.10.60">
    <property type="entry name" value="Homeodomain-like"/>
    <property type="match status" value="1"/>
</dbReference>
<evidence type="ECO:0000259" key="4">
    <source>
        <dbReference type="PROSITE" id="PS01124"/>
    </source>
</evidence>
<dbReference type="KEGG" id="mcos:GM418_25445"/>
<dbReference type="GO" id="GO:0043565">
    <property type="term" value="F:sequence-specific DNA binding"/>
    <property type="evidence" value="ECO:0007669"/>
    <property type="project" value="InterPro"/>
</dbReference>
<dbReference type="PROSITE" id="PS01124">
    <property type="entry name" value="HTH_ARAC_FAMILY_2"/>
    <property type="match status" value="1"/>
</dbReference>
<gene>
    <name evidence="5" type="ORF">GM418_25445</name>
</gene>
<dbReference type="InterPro" id="IPR050204">
    <property type="entry name" value="AraC_XylS_family_regulators"/>
</dbReference>
<evidence type="ECO:0000256" key="2">
    <source>
        <dbReference type="ARBA" id="ARBA00023125"/>
    </source>
</evidence>
<dbReference type="Proteomes" id="UP000428260">
    <property type="component" value="Chromosome"/>
</dbReference>
<reference evidence="5 6" key="1">
    <citation type="submission" date="2019-11" db="EMBL/GenBank/DDBJ databases">
        <authorList>
            <person name="Zheng R.K."/>
            <person name="Sun C.M."/>
        </authorList>
    </citation>
    <scope>NUCLEOTIDE SEQUENCE [LARGE SCALE GENOMIC DNA]</scope>
    <source>
        <strain evidence="5 6">WC007</strain>
    </source>
</reference>
<dbReference type="SUPFAM" id="SSF46689">
    <property type="entry name" value="Homeodomain-like"/>
    <property type="match status" value="1"/>
</dbReference>
<organism evidence="5 6">
    <name type="scientific">Maribellus comscasis</name>
    <dbReference type="NCBI Taxonomy" id="2681766"/>
    <lineage>
        <taxon>Bacteria</taxon>
        <taxon>Pseudomonadati</taxon>
        <taxon>Bacteroidota</taxon>
        <taxon>Bacteroidia</taxon>
        <taxon>Marinilabiliales</taxon>
        <taxon>Prolixibacteraceae</taxon>
        <taxon>Maribellus</taxon>
    </lineage>
</organism>
<keyword evidence="2" id="KW-0238">DNA-binding</keyword>
<proteinExistence type="predicted"/>
<keyword evidence="3" id="KW-0804">Transcription</keyword>
<evidence type="ECO:0000313" key="6">
    <source>
        <dbReference type="Proteomes" id="UP000428260"/>
    </source>
</evidence>
<dbReference type="RefSeq" id="WP_158870215.1">
    <property type="nucleotide sequence ID" value="NZ_CP046401.1"/>
</dbReference>
<sequence length="269" mass="31416">MEYSIAKPSVLLSKFIKHYWAIENCFPGFVQHTQRIVPNGLPELIFYLGDRPVATDTARSINENALVSGHMRGFYDINVSGKLSVFSILFKPQGLRMFFDIPLNELYNHHVPLRYLFKHDAVELESKLFEAGSFSERIKIIENYLLKILKKSAAKYEYKRIDHCVNLINQKRAVVHVDFLASEACLSRKQFERTFLYYVGTSPKQFLKTIRFQSSIDKKSRNKSANLTDLTYSCGYYDQSHMINDFQKLTGMTPKQYFNECEPYSDYFQ</sequence>
<dbReference type="InterPro" id="IPR046532">
    <property type="entry name" value="DUF6597"/>
</dbReference>
<name>A0A6I6JW90_9BACT</name>
<dbReference type="InterPro" id="IPR009057">
    <property type="entry name" value="Homeodomain-like_sf"/>
</dbReference>
<keyword evidence="1" id="KW-0805">Transcription regulation</keyword>
<protein>
    <submittedName>
        <fullName evidence="5">Helix-turn-helix domain-containing protein</fullName>
    </submittedName>
</protein>
<evidence type="ECO:0000256" key="1">
    <source>
        <dbReference type="ARBA" id="ARBA00023015"/>
    </source>
</evidence>
<dbReference type="EMBL" id="CP046401">
    <property type="protein sequence ID" value="QGY46881.1"/>
    <property type="molecule type" value="Genomic_DNA"/>
</dbReference>